<organism evidence="1">
    <name type="scientific">Borely moumouvirus</name>
    <dbReference type="NCBI Taxonomy" id="2712067"/>
    <lineage>
        <taxon>Viruses</taxon>
        <taxon>Varidnaviria</taxon>
        <taxon>Bamfordvirae</taxon>
        <taxon>Nucleocytoviricota</taxon>
        <taxon>Megaviricetes</taxon>
        <taxon>Imitervirales</taxon>
        <taxon>Mimiviridae</taxon>
        <taxon>Megamimivirinae</taxon>
        <taxon>Moumouvirus</taxon>
    </lineage>
</organism>
<reference evidence="1" key="1">
    <citation type="submission" date="2019-07" db="EMBL/GenBank/DDBJ databases">
        <title>The discovery of a new lineage B mimivirus raises questions about particles surface fibrils.</title>
        <authorList>
            <person name="Silva L.K.S."/>
            <person name="Rodrigues R.A.L."/>
            <person name="Andrade A.C.S.P."/>
            <person name="Hikida H."/>
            <person name="Andreani J."/>
            <person name="Levasseur A."/>
            <person name="La Scola B."/>
            <person name="Abrahao J.S."/>
        </authorList>
    </citation>
    <scope>NUCLEOTIDE SEQUENCE</scope>
    <source>
        <strain evidence="1">B60</strain>
    </source>
</reference>
<evidence type="ECO:0000313" key="1">
    <source>
        <dbReference type="EMBL" id="QID06442.1"/>
    </source>
</evidence>
<accession>A0A6G6AC85</accession>
<proteinExistence type="predicted"/>
<dbReference type="EMBL" id="MN175499">
    <property type="protein sequence ID" value="QID06442.1"/>
    <property type="molecule type" value="Genomic_DNA"/>
</dbReference>
<name>A0A6G6AC85_9VIRU</name>
<protein>
    <submittedName>
        <fullName evidence="1">Uncharacterized protein</fullName>
    </submittedName>
</protein>
<sequence>MNKDNILQSIIIKRKIPANVQDNHHRVLVEVQYIDMIELSSDNNNISHKFKRRKTYYWTIE</sequence>